<dbReference type="Proteomes" id="UP000663722">
    <property type="component" value="Chromosome"/>
</dbReference>
<reference evidence="1" key="1">
    <citation type="journal article" date="2021" name="Microb. Physiol.">
        <title>Proteogenomic Insights into the Physiology of Marine, Sulfate-Reducing, Filamentous Desulfonema limicola and Desulfonema magnum.</title>
        <authorList>
            <person name="Schnaars V."/>
            <person name="Wohlbrand L."/>
            <person name="Scheve S."/>
            <person name="Hinrichs C."/>
            <person name="Reinhardt R."/>
            <person name="Rabus R."/>
        </authorList>
    </citation>
    <scope>NUCLEOTIDE SEQUENCE</scope>
    <source>
        <strain evidence="1">4be13</strain>
    </source>
</reference>
<dbReference type="KEGG" id="dmm:dnm_052790"/>
<gene>
    <name evidence="1" type="ORF">dnm_052790</name>
</gene>
<accession>A0A975BQA7</accession>
<proteinExistence type="predicted"/>
<sequence>MNNFFPDFRLNLFKFPDYKGFRGGLPNPAGLARGACKPVATNMPPLQGLVGPPPNPL</sequence>
<dbReference type="AlphaFoldDB" id="A0A975BQA7"/>
<evidence type="ECO:0000313" key="2">
    <source>
        <dbReference type="Proteomes" id="UP000663722"/>
    </source>
</evidence>
<organism evidence="1 2">
    <name type="scientific">Desulfonema magnum</name>
    <dbReference type="NCBI Taxonomy" id="45655"/>
    <lineage>
        <taxon>Bacteria</taxon>
        <taxon>Pseudomonadati</taxon>
        <taxon>Thermodesulfobacteriota</taxon>
        <taxon>Desulfobacteria</taxon>
        <taxon>Desulfobacterales</taxon>
        <taxon>Desulfococcaceae</taxon>
        <taxon>Desulfonema</taxon>
    </lineage>
</organism>
<name>A0A975BQA7_9BACT</name>
<keyword evidence="2" id="KW-1185">Reference proteome</keyword>
<dbReference type="EMBL" id="CP061800">
    <property type="protein sequence ID" value="QTA89229.1"/>
    <property type="molecule type" value="Genomic_DNA"/>
</dbReference>
<protein>
    <submittedName>
        <fullName evidence="1">Uncharacterized protein</fullName>
    </submittedName>
</protein>
<evidence type="ECO:0000313" key="1">
    <source>
        <dbReference type="EMBL" id="QTA89229.1"/>
    </source>
</evidence>